<dbReference type="GO" id="GO:0004315">
    <property type="term" value="F:3-oxoacyl-[acyl-carrier-protein] synthase activity"/>
    <property type="evidence" value="ECO:0007669"/>
    <property type="project" value="UniProtKB-EC"/>
</dbReference>
<keyword evidence="2" id="KW-0808">Transferase</keyword>
<proteinExistence type="predicted"/>
<organism evidence="2 3">
    <name type="scientific">Mycobacterium ulcerans str. Harvey</name>
    <dbReference type="NCBI Taxonomy" id="1299332"/>
    <lineage>
        <taxon>Bacteria</taxon>
        <taxon>Bacillati</taxon>
        <taxon>Actinomycetota</taxon>
        <taxon>Actinomycetes</taxon>
        <taxon>Mycobacteriales</taxon>
        <taxon>Mycobacteriaceae</taxon>
        <taxon>Mycobacterium</taxon>
        <taxon>Mycobacterium ulcerans group</taxon>
    </lineage>
</organism>
<keyword evidence="3" id="KW-1185">Reference proteome</keyword>
<evidence type="ECO:0000256" key="1">
    <source>
        <dbReference type="SAM" id="MobiDB-lite"/>
    </source>
</evidence>
<protein>
    <submittedName>
        <fullName evidence="2">Phthiocerol synthesis polyketide synthase type I PpsC domain protein</fullName>
        <ecNumber evidence="2">2.3.1.41</ecNumber>
    </submittedName>
</protein>
<dbReference type="EC" id="2.3.1.41" evidence="2"/>
<feature type="region of interest" description="Disordered" evidence="1">
    <location>
        <begin position="54"/>
        <end position="85"/>
    </location>
</feature>
<dbReference type="EMBL" id="JAOL01000105">
    <property type="protein sequence ID" value="EUA90369.1"/>
    <property type="molecule type" value="Genomic_DNA"/>
</dbReference>
<dbReference type="Proteomes" id="UP000020681">
    <property type="component" value="Unassembled WGS sequence"/>
</dbReference>
<comment type="caution">
    <text evidence="2">The sequence shown here is derived from an EMBL/GenBank/DDBJ whole genome shotgun (WGS) entry which is preliminary data.</text>
</comment>
<gene>
    <name evidence="2" type="ORF">I551_3193</name>
</gene>
<accession>A0ABN0QZZ8</accession>
<keyword evidence="2" id="KW-0012">Acyltransferase</keyword>
<evidence type="ECO:0000313" key="2">
    <source>
        <dbReference type="EMBL" id="EUA90369.1"/>
    </source>
</evidence>
<sequence>MYGDIAEGVRAIGSLAATDRPDRLVGRVTLVDPDGQPLLVIDEVEMAVLGPAPARPNSPAACSLWNGSQNPRPNRRHTRCRVVDR</sequence>
<evidence type="ECO:0000313" key="3">
    <source>
        <dbReference type="Proteomes" id="UP000020681"/>
    </source>
</evidence>
<reference evidence="2 3" key="1">
    <citation type="submission" date="2014-01" db="EMBL/GenBank/DDBJ databases">
        <authorList>
            <person name="Dobos K."/>
            <person name="Lenaerts A."/>
            <person name="Ordway D."/>
            <person name="DeGroote M.A."/>
            <person name="Parker T."/>
            <person name="Sizemore C."/>
            <person name="Tallon L.J."/>
            <person name="Sadzewicz L.K."/>
            <person name="Sengamalay N."/>
            <person name="Fraser C.M."/>
            <person name="Hine E."/>
            <person name="Shefchek K.A."/>
            <person name="Das S.P."/>
            <person name="Tettelin H."/>
        </authorList>
    </citation>
    <scope>NUCLEOTIDE SEQUENCE [LARGE SCALE GENOMIC DNA]</scope>
    <source>
        <strain evidence="2 3">Harvey</strain>
    </source>
</reference>
<feature type="compositionally biased region" description="Basic residues" evidence="1">
    <location>
        <begin position="73"/>
        <end position="85"/>
    </location>
</feature>
<name>A0ABN0QZZ8_MYCUL</name>